<dbReference type="OrthoDB" id="1655903at2759"/>
<feature type="compositionally biased region" description="Polar residues" evidence="1">
    <location>
        <begin position="24"/>
        <end position="35"/>
    </location>
</feature>
<keyword evidence="4" id="KW-1185">Reference proteome</keyword>
<accession>A0A8J4RA48</accession>
<proteinExistence type="predicted"/>
<evidence type="ECO:0000256" key="2">
    <source>
        <dbReference type="SAM" id="Phobius"/>
    </source>
</evidence>
<dbReference type="PANTHER" id="PTHR33193:SF71">
    <property type="entry name" value="OS02G0223700 PROTEIN"/>
    <property type="match status" value="1"/>
</dbReference>
<dbReference type="Pfam" id="PF12023">
    <property type="entry name" value="DUF3511"/>
    <property type="match status" value="1"/>
</dbReference>
<dbReference type="InterPro" id="IPR021899">
    <property type="entry name" value="DUF3511"/>
</dbReference>
<gene>
    <name evidence="3" type="ORF">CMV_015057</name>
</gene>
<evidence type="ECO:0000313" key="4">
    <source>
        <dbReference type="Proteomes" id="UP000737018"/>
    </source>
</evidence>
<sequence length="200" mass="22608">MDDFRSKSYGDGRMQQIERYSGVGPTTSSGINVNSSHSNNMQDFRCYSASYATSAHPAETQNQNESKFKKGKSTNGAISKSWSFNDPELQRKKRVASYKVYTVEGKVKGSFRKTFRWLKNTCTRAVHGWYITKVVSPELWSKVGAVHSLLNSLDNIVEVGKKDLFCFTNYQHFFVFSFLGHMSAVVLGVFLFVGDGVERH</sequence>
<name>A0A8J4RA48_9ROSI</name>
<keyword evidence="2" id="KW-1133">Transmembrane helix</keyword>
<evidence type="ECO:0000256" key="1">
    <source>
        <dbReference type="SAM" id="MobiDB-lite"/>
    </source>
</evidence>
<dbReference type="PANTHER" id="PTHR33193">
    <property type="entry name" value="DOMAIN PROTEIN, PUTATIVE (DUF3511)-RELATED"/>
    <property type="match status" value="1"/>
</dbReference>
<comment type="caution">
    <text evidence="3">The sequence shown here is derived from an EMBL/GenBank/DDBJ whole genome shotgun (WGS) entry which is preliminary data.</text>
</comment>
<reference evidence="3" key="1">
    <citation type="submission" date="2020-03" db="EMBL/GenBank/DDBJ databases">
        <title>Castanea mollissima Vanexum genome sequencing.</title>
        <authorList>
            <person name="Staton M."/>
        </authorList>
    </citation>
    <scope>NUCLEOTIDE SEQUENCE</scope>
    <source>
        <tissue evidence="3">Leaf</tissue>
    </source>
</reference>
<feature type="region of interest" description="Disordered" evidence="1">
    <location>
        <begin position="1"/>
        <end position="35"/>
    </location>
</feature>
<dbReference type="AlphaFoldDB" id="A0A8J4RA48"/>
<keyword evidence="2" id="KW-0472">Membrane</keyword>
<protein>
    <submittedName>
        <fullName evidence="3">Uncharacterized protein</fullName>
    </submittedName>
</protein>
<dbReference type="EMBL" id="JRKL02002155">
    <property type="protein sequence ID" value="KAF3960211.1"/>
    <property type="molecule type" value="Genomic_DNA"/>
</dbReference>
<feature type="transmembrane region" description="Helical" evidence="2">
    <location>
        <begin position="173"/>
        <end position="193"/>
    </location>
</feature>
<feature type="compositionally biased region" description="Basic and acidic residues" evidence="1">
    <location>
        <begin position="1"/>
        <end position="10"/>
    </location>
</feature>
<keyword evidence="2" id="KW-0812">Transmembrane</keyword>
<dbReference type="Proteomes" id="UP000737018">
    <property type="component" value="Unassembled WGS sequence"/>
</dbReference>
<evidence type="ECO:0000313" key="3">
    <source>
        <dbReference type="EMBL" id="KAF3960211.1"/>
    </source>
</evidence>
<organism evidence="3 4">
    <name type="scientific">Castanea mollissima</name>
    <name type="common">Chinese chestnut</name>
    <dbReference type="NCBI Taxonomy" id="60419"/>
    <lineage>
        <taxon>Eukaryota</taxon>
        <taxon>Viridiplantae</taxon>
        <taxon>Streptophyta</taxon>
        <taxon>Embryophyta</taxon>
        <taxon>Tracheophyta</taxon>
        <taxon>Spermatophyta</taxon>
        <taxon>Magnoliopsida</taxon>
        <taxon>eudicotyledons</taxon>
        <taxon>Gunneridae</taxon>
        <taxon>Pentapetalae</taxon>
        <taxon>rosids</taxon>
        <taxon>fabids</taxon>
        <taxon>Fagales</taxon>
        <taxon>Fagaceae</taxon>
        <taxon>Castanea</taxon>
    </lineage>
</organism>